<keyword evidence="1" id="KW-0547">Nucleotide-binding</keyword>
<dbReference type="SUPFAM" id="SSF52540">
    <property type="entry name" value="P-loop containing nucleoside triphosphate hydrolases"/>
    <property type="match status" value="1"/>
</dbReference>
<evidence type="ECO:0000313" key="2">
    <source>
        <dbReference type="Proteomes" id="UP001149140"/>
    </source>
</evidence>
<dbReference type="InterPro" id="IPR052732">
    <property type="entry name" value="Cell-binding_unc_protein"/>
</dbReference>
<dbReference type="Gene3D" id="3.40.50.300">
    <property type="entry name" value="P-loop containing nucleotide triphosphate hydrolases"/>
    <property type="match status" value="1"/>
</dbReference>
<keyword evidence="2" id="KW-1185">Reference proteome</keyword>
<dbReference type="PANTHER" id="PTHR43883">
    <property type="entry name" value="SLR0207 PROTEIN"/>
    <property type="match status" value="1"/>
</dbReference>
<name>A0A9X3S1C5_9ACTN</name>
<dbReference type="Proteomes" id="UP001149140">
    <property type="component" value="Unassembled WGS sequence"/>
</dbReference>
<organism evidence="1 2">
    <name type="scientific">Solirubrobacter ginsenosidimutans</name>
    <dbReference type="NCBI Taxonomy" id="490573"/>
    <lineage>
        <taxon>Bacteria</taxon>
        <taxon>Bacillati</taxon>
        <taxon>Actinomycetota</taxon>
        <taxon>Thermoleophilia</taxon>
        <taxon>Solirubrobacterales</taxon>
        <taxon>Solirubrobacteraceae</taxon>
        <taxon>Solirubrobacter</taxon>
    </lineage>
</organism>
<dbReference type="InterPro" id="IPR027417">
    <property type="entry name" value="P-loop_NTPase"/>
</dbReference>
<dbReference type="EMBL" id="JAPDOD010000023">
    <property type="protein sequence ID" value="MDA0163245.1"/>
    <property type="molecule type" value="Genomic_DNA"/>
</dbReference>
<reference evidence="1" key="1">
    <citation type="submission" date="2022-10" db="EMBL/GenBank/DDBJ databases">
        <title>The WGS of Solirubrobacter ginsenosidimutans DSM 21036.</title>
        <authorList>
            <person name="Jiang Z."/>
        </authorList>
    </citation>
    <scope>NUCLEOTIDE SEQUENCE</scope>
    <source>
        <strain evidence="1">DSM 21036</strain>
    </source>
</reference>
<keyword evidence="1" id="KW-0067">ATP-binding</keyword>
<gene>
    <name evidence="1" type="ORF">OM076_23425</name>
</gene>
<comment type="caution">
    <text evidence="1">The sequence shown here is derived from an EMBL/GenBank/DDBJ whole genome shotgun (WGS) entry which is preliminary data.</text>
</comment>
<dbReference type="AlphaFoldDB" id="A0A9X3S1C5"/>
<dbReference type="Pfam" id="PF13671">
    <property type="entry name" value="AAA_33"/>
    <property type="match status" value="1"/>
</dbReference>
<dbReference type="GO" id="GO:0005524">
    <property type="term" value="F:ATP binding"/>
    <property type="evidence" value="ECO:0007669"/>
    <property type="project" value="UniProtKB-KW"/>
</dbReference>
<sequence length="323" mass="33560">MSAAGSHSFEPTDRAERLVSSLDETLNTLAAVGAPPRRLAELARFCHAALEGLGPELAQRGTSRENLSVPRMRGGDPASEPLLAFLCALRALSRAKIEFLRATQLAGTAGDDRSMRGVELIGVAERFAWCARLPSVVCVAGLAASGKSTVAGALAAAAGRSVVSSDRVRTRRAGLDPDERAVHSSYGDEESRAVYVELAQCAADAADRDGGVIVDATFRRTSDVDAFAAAAPITSAAEWVVCEAPPAVLIQRAHAREVAGADPGSGPSVVAAELAGHRGRFVAPVAPLVRLDTTRPVPDLLSDLAGVLDARLARQITDEGTPS</sequence>
<protein>
    <submittedName>
        <fullName evidence="1">ATP-binding protein</fullName>
    </submittedName>
</protein>
<proteinExistence type="predicted"/>
<dbReference type="RefSeq" id="WP_270042488.1">
    <property type="nucleotide sequence ID" value="NZ_JAPDOD010000023.1"/>
</dbReference>
<accession>A0A9X3S1C5</accession>
<dbReference type="PANTHER" id="PTHR43883:SF1">
    <property type="entry name" value="GLUCONOKINASE"/>
    <property type="match status" value="1"/>
</dbReference>
<evidence type="ECO:0000313" key="1">
    <source>
        <dbReference type="EMBL" id="MDA0163245.1"/>
    </source>
</evidence>